<accession>A0A9N9HLP3</accession>
<feature type="non-terminal residue" evidence="1">
    <location>
        <position position="1"/>
    </location>
</feature>
<reference evidence="1" key="1">
    <citation type="submission" date="2021-06" db="EMBL/GenBank/DDBJ databases">
        <authorList>
            <person name="Kallberg Y."/>
            <person name="Tangrot J."/>
            <person name="Rosling A."/>
        </authorList>
    </citation>
    <scope>NUCLEOTIDE SEQUENCE</scope>
    <source>
        <strain evidence="1">87-6 pot B 2015</strain>
    </source>
</reference>
<dbReference type="AlphaFoldDB" id="A0A9N9HLP3"/>
<evidence type="ECO:0000313" key="2">
    <source>
        <dbReference type="Proteomes" id="UP000789375"/>
    </source>
</evidence>
<dbReference type="Proteomes" id="UP000789375">
    <property type="component" value="Unassembled WGS sequence"/>
</dbReference>
<proteinExistence type="predicted"/>
<dbReference type="EMBL" id="CAJVPP010007405">
    <property type="protein sequence ID" value="CAG8688203.1"/>
    <property type="molecule type" value="Genomic_DNA"/>
</dbReference>
<sequence length="58" mass="6752">MLKVRPNTFVQVFQGPEIVLVKLRTTIEIMPSVKSKRGVIFKERMYDSEIGDTYPSFM</sequence>
<gene>
    <name evidence="1" type="ORF">FMOSSE_LOCUS13204</name>
</gene>
<comment type="caution">
    <text evidence="1">The sequence shown here is derived from an EMBL/GenBank/DDBJ whole genome shotgun (WGS) entry which is preliminary data.</text>
</comment>
<name>A0A9N9HLP3_FUNMO</name>
<organism evidence="1 2">
    <name type="scientific">Funneliformis mosseae</name>
    <name type="common">Endomycorrhizal fungus</name>
    <name type="synonym">Glomus mosseae</name>
    <dbReference type="NCBI Taxonomy" id="27381"/>
    <lineage>
        <taxon>Eukaryota</taxon>
        <taxon>Fungi</taxon>
        <taxon>Fungi incertae sedis</taxon>
        <taxon>Mucoromycota</taxon>
        <taxon>Glomeromycotina</taxon>
        <taxon>Glomeromycetes</taxon>
        <taxon>Glomerales</taxon>
        <taxon>Glomeraceae</taxon>
        <taxon>Funneliformis</taxon>
    </lineage>
</organism>
<keyword evidence="2" id="KW-1185">Reference proteome</keyword>
<protein>
    <submittedName>
        <fullName evidence="1">5188_t:CDS:1</fullName>
    </submittedName>
</protein>
<evidence type="ECO:0000313" key="1">
    <source>
        <dbReference type="EMBL" id="CAG8688203.1"/>
    </source>
</evidence>